<gene>
    <name evidence="4" type="ORF">HNQ80_003104</name>
</gene>
<keyword evidence="3" id="KW-1133">Transmembrane helix</keyword>
<feature type="transmembrane region" description="Helical" evidence="3">
    <location>
        <begin position="134"/>
        <end position="153"/>
    </location>
</feature>
<dbReference type="EMBL" id="JACHEN010000019">
    <property type="protein sequence ID" value="MBB6216999.1"/>
    <property type="molecule type" value="Genomic_DNA"/>
</dbReference>
<keyword evidence="1" id="KW-0064">Aspartyl protease</keyword>
<dbReference type="EC" id="3.4.23.-" evidence="1"/>
<keyword evidence="1 3" id="KW-0472">Membrane</keyword>
<feature type="transmembrane region" description="Helical" evidence="3">
    <location>
        <begin position="37"/>
        <end position="56"/>
    </location>
</feature>
<dbReference type="InterPro" id="IPR005081">
    <property type="entry name" value="SpoIIGA"/>
</dbReference>
<evidence type="ECO:0000256" key="1">
    <source>
        <dbReference type="PIRNR" id="PIRNR018571"/>
    </source>
</evidence>
<feature type="active site" evidence="2">
    <location>
        <position position="182"/>
    </location>
</feature>
<sequence length="303" mass="34869">MIEVYGEYLFIENLLMNWLILHLTAYFSKTKVPKHKVWVGATLGAIYAFVVFFPSLTFLYSMIMKVVVSMLIIVVTFMPYHFKHFFKLLGIFYLISFMFGGAAFALFYFTVFQGLLSNGVFYIGNVFDTFSPKLLIYAGIIAYILIKYCWDYIQVKISREKIYVPICIEIENQKSQVKALIDTGNSLHDPLSKYPVIIVEYEAIKDLLPLDIQGMFNNSSKDINLDLITGIIQSSQWMNRFRMIPFKSLGKDNGMLIGFKPDCVELQDNNHSKCIKEIIIGIYTRKLSTDGDYHALLHPDLLA</sequence>
<proteinExistence type="inferred from homology"/>
<name>A0A841L3N9_9FIRM</name>
<dbReference type="Proteomes" id="UP000579281">
    <property type="component" value="Unassembled WGS sequence"/>
</dbReference>
<reference evidence="4 5" key="1">
    <citation type="submission" date="2020-08" db="EMBL/GenBank/DDBJ databases">
        <title>Genomic Encyclopedia of Type Strains, Phase IV (KMG-IV): sequencing the most valuable type-strain genomes for metagenomic binning, comparative biology and taxonomic classification.</title>
        <authorList>
            <person name="Goeker M."/>
        </authorList>
    </citation>
    <scope>NUCLEOTIDE SEQUENCE [LARGE SCALE GENOMIC DNA]</scope>
    <source>
        <strain evidence="4 5">DSM 103526</strain>
    </source>
</reference>
<evidence type="ECO:0000313" key="4">
    <source>
        <dbReference type="EMBL" id="MBB6216999.1"/>
    </source>
</evidence>
<dbReference type="GO" id="GO:0030435">
    <property type="term" value="P:sporulation resulting in formation of a cellular spore"/>
    <property type="evidence" value="ECO:0007669"/>
    <property type="project" value="UniProtKB-KW"/>
</dbReference>
<dbReference type="PIRSF" id="PIRSF018571">
    <property type="entry name" value="SpoIIGA"/>
    <property type="match status" value="1"/>
</dbReference>
<keyword evidence="1" id="KW-0749">Sporulation</keyword>
<keyword evidence="1" id="KW-0645">Protease</keyword>
<evidence type="ECO:0000256" key="3">
    <source>
        <dbReference type="SAM" id="Phobius"/>
    </source>
</evidence>
<feature type="transmembrane region" description="Helical" evidence="3">
    <location>
        <begin position="92"/>
        <end position="114"/>
    </location>
</feature>
<evidence type="ECO:0000256" key="2">
    <source>
        <dbReference type="PIRSR" id="PIRSR018571-1"/>
    </source>
</evidence>
<organism evidence="4 5">
    <name type="scientific">Anaerosolibacter carboniphilus</name>
    <dbReference type="NCBI Taxonomy" id="1417629"/>
    <lineage>
        <taxon>Bacteria</taxon>
        <taxon>Bacillati</taxon>
        <taxon>Bacillota</taxon>
        <taxon>Clostridia</taxon>
        <taxon>Peptostreptococcales</taxon>
        <taxon>Thermotaleaceae</taxon>
        <taxon>Anaerosolibacter</taxon>
    </lineage>
</organism>
<dbReference type="NCBIfam" id="TIGR02854">
    <property type="entry name" value="spore_II_GA"/>
    <property type="match status" value="1"/>
</dbReference>
<protein>
    <recommendedName>
        <fullName evidence="1">Sporulation sigma-E factor-processing peptidase</fullName>
        <ecNumber evidence="1">3.4.23.-</ecNumber>
    </recommendedName>
    <alternativeName>
        <fullName evidence="1">Membrane-associated aspartic protease</fullName>
    </alternativeName>
    <alternativeName>
        <fullName evidence="1">Stage II sporulation protein GA</fullName>
    </alternativeName>
</protein>
<keyword evidence="3" id="KW-0812">Transmembrane</keyword>
<dbReference type="GO" id="GO:0004190">
    <property type="term" value="F:aspartic-type endopeptidase activity"/>
    <property type="evidence" value="ECO:0007669"/>
    <property type="project" value="UniProtKB-KW"/>
</dbReference>
<comment type="caution">
    <text evidence="4">The sequence shown here is derived from an EMBL/GenBank/DDBJ whole genome shotgun (WGS) entry which is preliminary data.</text>
</comment>
<dbReference type="AlphaFoldDB" id="A0A841L3N9"/>
<comment type="subcellular location">
    <subcellularLocation>
        <location evidence="1">Cell membrane</location>
    </subcellularLocation>
</comment>
<accession>A0A841L3N9</accession>
<dbReference type="GO" id="GO:0030436">
    <property type="term" value="P:asexual sporulation"/>
    <property type="evidence" value="ECO:0007669"/>
    <property type="project" value="InterPro"/>
</dbReference>
<feature type="transmembrane region" description="Helical" evidence="3">
    <location>
        <begin position="62"/>
        <end position="80"/>
    </location>
</feature>
<dbReference type="GO" id="GO:0006508">
    <property type="term" value="P:proteolysis"/>
    <property type="evidence" value="ECO:0007669"/>
    <property type="project" value="UniProtKB-KW"/>
</dbReference>
<keyword evidence="1" id="KW-1003">Cell membrane</keyword>
<dbReference type="GO" id="GO:0005886">
    <property type="term" value="C:plasma membrane"/>
    <property type="evidence" value="ECO:0007669"/>
    <property type="project" value="UniProtKB-SubCell"/>
</dbReference>
<evidence type="ECO:0000313" key="5">
    <source>
        <dbReference type="Proteomes" id="UP000579281"/>
    </source>
</evidence>
<keyword evidence="1 4" id="KW-0378">Hydrolase</keyword>
<dbReference type="Pfam" id="PF03419">
    <property type="entry name" value="Peptidase_U4"/>
    <property type="match status" value="1"/>
</dbReference>
<comment type="function">
    <text evidence="1">Probable aspartic protease that is responsible for the proteolytic cleavage of the RNA polymerase sigma E factor (SigE/spoIIGB) to yield the active peptide in the mother cell during sporulation. Responds to a signal from the forespore that is triggered by the extracellular signal protein SpoIIR.</text>
</comment>
<comment type="similarity">
    <text evidence="1">Belongs to the peptidase U4 family.</text>
</comment>
<keyword evidence="5" id="KW-1185">Reference proteome</keyword>